<keyword evidence="10" id="KW-1185">Reference proteome</keyword>
<feature type="transmembrane region" description="Helical" evidence="8">
    <location>
        <begin position="253"/>
        <end position="271"/>
    </location>
</feature>
<feature type="transmembrane region" description="Helical" evidence="8">
    <location>
        <begin position="32"/>
        <end position="49"/>
    </location>
</feature>
<dbReference type="InterPro" id="IPR044878">
    <property type="entry name" value="UbiA_sf"/>
</dbReference>
<dbReference type="FunFam" id="1.20.120.1780:FF:000001">
    <property type="entry name" value="4-hydroxybenzoate octaprenyltransferase"/>
    <property type="match status" value="1"/>
</dbReference>
<keyword evidence="7 8" id="KW-0472">Membrane</keyword>
<dbReference type="PANTHER" id="PTHR11048">
    <property type="entry name" value="PRENYLTRANSFERASES"/>
    <property type="match status" value="1"/>
</dbReference>
<keyword evidence="6 8" id="KW-1133">Transmembrane helix</keyword>
<dbReference type="Pfam" id="PF01040">
    <property type="entry name" value="UbiA"/>
    <property type="match status" value="1"/>
</dbReference>
<evidence type="ECO:0000256" key="8">
    <source>
        <dbReference type="SAM" id="Phobius"/>
    </source>
</evidence>
<dbReference type="GO" id="GO:0016765">
    <property type="term" value="F:transferase activity, transferring alkyl or aryl (other than methyl) groups"/>
    <property type="evidence" value="ECO:0007669"/>
    <property type="project" value="InterPro"/>
</dbReference>
<feature type="transmembrane region" description="Helical" evidence="8">
    <location>
        <begin position="222"/>
        <end position="247"/>
    </location>
</feature>
<protein>
    <submittedName>
        <fullName evidence="9">UbiA prenyltransferase</fullName>
    </submittedName>
</protein>
<dbReference type="Proteomes" id="UP000799118">
    <property type="component" value="Unassembled WGS sequence"/>
</dbReference>
<reference evidence="9" key="1">
    <citation type="journal article" date="2019" name="Environ. Microbiol.">
        <title>Fungal ecological strategies reflected in gene transcription - a case study of two litter decomposers.</title>
        <authorList>
            <person name="Barbi F."/>
            <person name="Kohler A."/>
            <person name="Barry K."/>
            <person name="Baskaran P."/>
            <person name="Daum C."/>
            <person name="Fauchery L."/>
            <person name="Ihrmark K."/>
            <person name="Kuo A."/>
            <person name="LaButti K."/>
            <person name="Lipzen A."/>
            <person name="Morin E."/>
            <person name="Grigoriev I.V."/>
            <person name="Henrissat B."/>
            <person name="Lindahl B."/>
            <person name="Martin F."/>
        </authorList>
    </citation>
    <scope>NUCLEOTIDE SEQUENCE</scope>
    <source>
        <strain evidence="9">JB14</strain>
    </source>
</reference>
<dbReference type="PANTHER" id="PTHR11048:SF28">
    <property type="entry name" value="4-HYDROXYBENZOATE POLYPRENYLTRANSFERASE, MITOCHONDRIAL"/>
    <property type="match status" value="1"/>
</dbReference>
<dbReference type="GO" id="GO:0006744">
    <property type="term" value="P:ubiquinone biosynthetic process"/>
    <property type="evidence" value="ECO:0007669"/>
    <property type="project" value="TreeGrafter"/>
</dbReference>
<feature type="transmembrane region" description="Helical" evidence="8">
    <location>
        <begin position="158"/>
        <end position="177"/>
    </location>
</feature>
<dbReference type="CDD" id="cd13959">
    <property type="entry name" value="PT_UbiA_COQ2"/>
    <property type="match status" value="1"/>
</dbReference>
<dbReference type="GO" id="GO:0005886">
    <property type="term" value="C:plasma membrane"/>
    <property type="evidence" value="ECO:0007669"/>
    <property type="project" value="TreeGrafter"/>
</dbReference>
<dbReference type="OrthoDB" id="18170at2759"/>
<evidence type="ECO:0000256" key="4">
    <source>
        <dbReference type="ARBA" id="ARBA00022679"/>
    </source>
</evidence>
<name>A0A6A4GU60_9AGAR</name>
<gene>
    <name evidence="9" type="ORF">BT96DRAFT_980782</name>
</gene>
<organism evidence="9 10">
    <name type="scientific">Gymnopus androsaceus JB14</name>
    <dbReference type="NCBI Taxonomy" id="1447944"/>
    <lineage>
        <taxon>Eukaryota</taxon>
        <taxon>Fungi</taxon>
        <taxon>Dikarya</taxon>
        <taxon>Basidiomycota</taxon>
        <taxon>Agaricomycotina</taxon>
        <taxon>Agaricomycetes</taxon>
        <taxon>Agaricomycetidae</taxon>
        <taxon>Agaricales</taxon>
        <taxon>Marasmiineae</taxon>
        <taxon>Omphalotaceae</taxon>
        <taxon>Gymnopus</taxon>
    </lineage>
</organism>
<dbReference type="AlphaFoldDB" id="A0A6A4GU60"/>
<dbReference type="InterPro" id="IPR000537">
    <property type="entry name" value="UbiA_prenyltransferase"/>
</dbReference>
<evidence type="ECO:0000256" key="7">
    <source>
        <dbReference type="ARBA" id="ARBA00023136"/>
    </source>
</evidence>
<comment type="cofactor">
    <cofactor evidence="1">
        <name>Mg(2+)</name>
        <dbReference type="ChEBI" id="CHEBI:18420"/>
    </cofactor>
</comment>
<accession>A0A6A4GU60</accession>
<evidence type="ECO:0000256" key="6">
    <source>
        <dbReference type="ARBA" id="ARBA00022989"/>
    </source>
</evidence>
<comment type="similarity">
    <text evidence="3">Belongs to the UbiA prenyltransferase family.</text>
</comment>
<keyword evidence="4" id="KW-0808">Transferase</keyword>
<comment type="subcellular location">
    <subcellularLocation>
        <location evidence="2">Membrane</location>
        <topology evidence="2">Multi-pass membrane protein</topology>
    </subcellularLocation>
</comment>
<evidence type="ECO:0000256" key="1">
    <source>
        <dbReference type="ARBA" id="ARBA00001946"/>
    </source>
</evidence>
<evidence type="ECO:0000313" key="10">
    <source>
        <dbReference type="Proteomes" id="UP000799118"/>
    </source>
</evidence>
<dbReference type="Gene3D" id="1.20.120.1780">
    <property type="entry name" value="UbiA prenyltransferase"/>
    <property type="match status" value="1"/>
</dbReference>
<keyword evidence="5 8" id="KW-0812">Transmembrane</keyword>
<evidence type="ECO:0000256" key="2">
    <source>
        <dbReference type="ARBA" id="ARBA00004141"/>
    </source>
</evidence>
<evidence type="ECO:0000256" key="3">
    <source>
        <dbReference type="ARBA" id="ARBA00005985"/>
    </source>
</evidence>
<dbReference type="EMBL" id="ML769705">
    <property type="protein sequence ID" value="KAE9389248.1"/>
    <property type="molecule type" value="Genomic_DNA"/>
</dbReference>
<evidence type="ECO:0000313" key="9">
    <source>
        <dbReference type="EMBL" id="KAE9389248.1"/>
    </source>
</evidence>
<feature type="transmembrane region" description="Helical" evidence="8">
    <location>
        <begin position="292"/>
        <end position="311"/>
    </location>
</feature>
<dbReference type="InterPro" id="IPR039653">
    <property type="entry name" value="Prenyltransferase"/>
</dbReference>
<dbReference type="Gene3D" id="1.10.357.140">
    <property type="entry name" value="UbiA prenyltransferase"/>
    <property type="match status" value="1"/>
</dbReference>
<feature type="transmembrane region" description="Helical" evidence="8">
    <location>
        <begin position="111"/>
        <end position="129"/>
    </location>
</feature>
<proteinExistence type="inferred from homology"/>
<feature type="transmembrane region" description="Helical" evidence="8">
    <location>
        <begin position="183"/>
        <end position="201"/>
    </location>
</feature>
<evidence type="ECO:0000256" key="5">
    <source>
        <dbReference type="ARBA" id="ARBA00022692"/>
    </source>
</evidence>
<sequence>MFSNKEFAYMHVLPSQVELGACWELCRLNNNIGFWVIWLPTAWGLMLAYNADSRISIFDVVSQGALYIPLCFGIKSLIMTIDDLLDYDVDALVERTKDRALPRGAISIQRAWAFFALQVFVGLYGAFFILKRPALFISAYAWPLYIIYPTCKRWMDFAPVPLGLMFNIGIFMGWSDLNPTGKVDWFILIPVFLGCVFWTISYETIYQHQDRVDDVKIGLRSLAIYLGENTTYACLVTSIMFTGLVAYGGFLNGQHASFFIGIVVAGMKLVIKVVRTNIDSPTECKSMFMETPFIGLIVLAGLVSDGIYYRLSSGLTL</sequence>